<keyword evidence="2" id="KW-0732">Signal</keyword>
<name>A0ABP7X765_9GAMM</name>
<evidence type="ECO:0000313" key="4">
    <source>
        <dbReference type="EMBL" id="GAA4106415.1"/>
    </source>
</evidence>
<sequence>MVRCLILFIVSLALLTTMSFATEIYRSTDQYGNTVFSDTPPKNSTPVELPPINTAPPTEVSDTAHRKKPSVTVNMSNQISIQSPANGDIIPNGRIPTTIRVTTREKLAPSQRIVIELNGQKLSNSSSTQYTIPLLSRGPHRIHASLIDQTGKAISKDSVDIMVYQPGN</sequence>
<dbReference type="EMBL" id="BAABDM010000013">
    <property type="protein sequence ID" value="GAA4106415.1"/>
    <property type="molecule type" value="Genomic_DNA"/>
</dbReference>
<reference evidence="5" key="1">
    <citation type="journal article" date="2019" name="Int. J. Syst. Evol. Microbiol.">
        <title>The Global Catalogue of Microorganisms (GCM) 10K type strain sequencing project: providing services to taxonomists for standard genome sequencing and annotation.</title>
        <authorList>
            <consortium name="The Broad Institute Genomics Platform"/>
            <consortium name="The Broad Institute Genome Sequencing Center for Infectious Disease"/>
            <person name="Wu L."/>
            <person name="Ma J."/>
        </authorList>
    </citation>
    <scope>NUCLEOTIDE SEQUENCE [LARGE SCALE GENOMIC DNA]</scope>
    <source>
        <strain evidence="5">JCM 17304</strain>
    </source>
</reference>
<evidence type="ECO:0000313" key="5">
    <source>
        <dbReference type="Proteomes" id="UP001500392"/>
    </source>
</evidence>
<dbReference type="RefSeq" id="WP_344938910.1">
    <property type="nucleotide sequence ID" value="NZ_BAABDM010000013.1"/>
</dbReference>
<dbReference type="InterPro" id="IPR013783">
    <property type="entry name" value="Ig-like_fold"/>
</dbReference>
<feature type="signal peptide" evidence="2">
    <location>
        <begin position="1"/>
        <end position="21"/>
    </location>
</feature>
<keyword evidence="5" id="KW-1185">Reference proteome</keyword>
<evidence type="ECO:0000256" key="2">
    <source>
        <dbReference type="SAM" id="SignalP"/>
    </source>
</evidence>
<feature type="domain" description="DUF4124" evidence="3">
    <location>
        <begin position="12"/>
        <end position="59"/>
    </location>
</feature>
<accession>A0ABP7X765</accession>
<dbReference type="Proteomes" id="UP001500392">
    <property type="component" value="Unassembled WGS sequence"/>
</dbReference>
<proteinExistence type="predicted"/>
<feature type="region of interest" description="Disordered" evidence="1">
    <location>
        <begin position="41"/>
        <end position="65"/>
    </location>
</feature>
<comment type="caution">
    <text evidence="4">The sequence shown here is derived from an EMBL/GenBank/DDBJ whole genome shotgun (WGS) entry which is preliminary data.</text>
</comment>
<dbReference type="Gene3D" id="2.60.40.10">
    <property type="entry name" value="Immunoglobulins"/>
    <property type="match status" value="1"/>
</dbReference>
<gene>
    <name evidence="4" type="ORF">GCM10022414_36900</name>
</gene>
<feature type="chain" id="PRO_5047398074" description="DUF4124 domain-containing protein" evidence="2">
    <location>
        <begin position="22"/>
        <end position="168"/>
    </location>
</feature>
<evidence type="ECO:0000259" key="3">
    <source>
        <dbReference type="Pfam" id="PF13511"/>
    </source>
</evidence>
<protein>
    <recommendedName>
        <fullName evidence="3">DUF4124 domain-containing protein</fullName>
    </recommendedName>
</protein>
<dbReference type="InterPro" id="IPR025392">
    <property type="entry name" value="DUF4124"/>
</dbReference>
<organism evidence="4 5">
    <name type="scientific">Zhongshania borealis</name>
    <dbReference type="NCBI Taxonomy" id="889488"/>
    <lineage>
        <taxon>Bacteria</taxon>
        <taxon>Pseudomonadati</taxon>
        <taxon>Pseudomonadota</taxon>
        <taxon>Gammaproteobacteria</taxon>
        <taxon>Cellvibrionales</taxon>
        <taxon>Spongiibacteraceae</taxon>
        <taxon>Zhongshania</taxon>
    </lineage>
</organism>
<dbReference type="Pfam" id="PF13511">
    <property type="entry name" value="DUF4124"/>
    <property type="match status" value="1"/>
</dbReference>
<evidence type="ECO:0000256" key="1">
    <source>
        <dbReference type="SAM" id="MobiDB-lite"/>
    </source>
</evidence>